<dbReference type="EMBL" id="PVTT01000002">
    <property type="protein sequence ID" value="PRY92683.1"/>
    <property type="molecule type" value="Genomic_DNA"/>
</dbReference>
<dbReference type="GO" id="GO:0051999">
    <property type="term" value="P:mannosyl-inositol phosphorylceramide biosynthetic process"/>
    <property type="evidence" value="ECO:0007669"/>
    <property type="project" value="TreeGrafter"/>
</dbReference>
<keyword evidence="3" id="KW-1185">Reference proteome</keyword>
<reference evidence="2 3" key="1">
    <citation type="submission" date="2018-03" db="EMBL/GenBank/DDBJ databases">
        <title>Genomic Encyclopedia of Archaeal and Bacterial Type Strains, Phase II (KMG-II): from individual species to whole genera.</title>
        <authorList>
            <person name="Goeker M."/>
        </authorList>
    </citation>
    <scope>NUCLEOTIDE SEQUENCE [LARGE SCALE GENOMIC DNA]</scope>
    <source>
        <strain evidence="2 3">DSM 29318</strain>
    </source>
</reference>
<evidence type="ECO:0000256" key="1">
    <source>
        <dbReference type="ARBA" id="ARBA00022679"/>
    </source>
</evidence>
<comment type="caution">
    <text evidence="2">The sequence shown here is derived from an EMBL/GenBank/DDBJ whole genome shotgun (WGS) entry which is preliminary data.</text>
</comment>
<name>A0A2T0X152_9RHOB</name>
<organism evidence="2 3">
    <name type="scientific">Hasllibacter halocynthiae</name>
    <dbReference type="NCBI Taxonomy" id="595589"/>
    <lineage>
        <taxon>Bacteria</taxon>
        <taxon>Pseudomonadati</taxon>
        <taxon>Pseudomonadota</taxon>
        <taxon>Alphaproteobacteria</taxon>
        <taxon>Rhodobacterales</taxon>
        <taxon>Roseobacteraceae</taxon>
        <taxon>Hasllibacter</taxon>
    </lineage>
</organism>
<dbReference type="RefSeq" id="WP_146132798.1">
    <property type="nucleotide sequence ID" value="NZ_PVTT01000002.1"/>
</dbReference>
<dbReference type="AlphaFoldDB" id="A0A2T0X152"/>
<dbReference type="Proteomes" id="UP000238801">
    <property type="component" value="Unassembled WGS sequence"/>
</dbReference>
<proteinExistence type="predicted"/>
<dbReference type="OrthoDB" id="277808at2"/>
<dbReference type="PANTHER" id="PTHR32385">
    <property type="entry name" value="MANNOSYL PHOSPHORYLINOSITOL CERAMIDE SYNTHASE"/>
    <property type="match status" value="1"/>
</dbReference>
<protein>
    <recommendedName>
        <fullName evidence="4">Glycosyl transferase-like sugar-binding protein</fullName>
    </recommendedName>
</protein>
<keyword evidence="1" id="KW-0808">Transferase</keyword>
<dbReference type="Gene3D" id="3.90.550.20">
    <property type="match status" value="1"/>
</dbReference>
<evidence type="ECO:0008006" key="4">
    <source>
        <dbReference type="Google" id="ProtNLM"/>
    </source>
</evidence>
<sequence length="247" mass="28858">MASGIPRRLSHIWIGPHPAPDAWMRTWRDHHPDWDYTLYDNDYVFGRRFRNQKLLDYYFRYGQYAGAADVIRYELLQERGGFLAAADSTCLRPVDGLFPEPHAYTVYENEFVRGQLVSPILACEPGNPFVEALVAMLGEIGEDEIGRPWMTTGNLFVTKAIRDLKPEITIFPSHYFIPEHFDGGRYEGDGPIYARQHFGTTVDGYEKNRPGFFARRKEKRLRREYDEQLRRRRAAVRERMIRGHDGP</sequence>
<dbReference type="Pfam" id="PF04488">
    <property type="entry name" value="Gly_transf_sug"/>
    <property type="match status" value="1"/>
</dbReference>
<dbReference type="InterPro" id="IPR051706">
    <property type="entry name" value="Glycosyltransferase_domain"/>
</dbReference>
<evidence type="ECO:0000313" key="3">
    <source>
        <dbReference type="Proteomes" id="UP000238801"/>
    </source>
</evidence>
<gene>
    <name evidence="2" type="ORF">BCF33_1536</name>
</gene>
<dbReference type="GO" id="GO:0000030">
    <property type="term" value="F:mannosyltransferase activity"/>
    <property type="evidence" value="ECO:0007669"/>
    <property type="project" value="TreeGrafter"/>
</dbReference>
<dbReference type="PANTHER" id="PTHR32385:SF15">
    <property type="entry name" value="INOSITOL PHOSPHOCERAMIDE MANNOSYLTRANSFERASE 1"/>
    <property type="match status" value="1"/>
</dbReference>
<accession>A0A2T0X152</accession>
<dbReference type="InterPro" id="IPR029044">
    <property type="entry name" value="Nucleotide-diphossugar_trans"/>
</dbReference>
<evidence type="ECO:0000313" key="2">
    <source>
        <dbReference type="EMBL" id="PRY92683.1"/>
    </source>
</evidence>
<dbReference type="InterPro" id="IPR007577">
    <property type="entry name" value="GlycoTrfase_DXD_sugar-bd_CS"/>
</dbReference>
<dbReference type="GO" id="GO:0016020">
    <property type="term" value="C:membrane"/>
    <property type="evidence" value="ECO:0007669"/>
    <property type="project" value="GOC"/>
</dbReference>
<dbReference type="SUPFAM" id="SSF53448">
    <property type="entry name" value="Nucleotide-diphospho-sugar transferases"/>
    <property type="match status" value="1"/>
</dbReference>